<sequence>MPIKSLFSIILLIFAALVFNDWRQQQNQTTFIQEQLALYHETFQRWLQQKPAADRPIYQRNLTRVEQLQKSTNTQQPTAFMNAYYNYFIDPTKLQAFWVPFLGESSDNGEFYTLLKANELNDTYSEISWLKKKHVTPIFPQTVLTNPETLANFNGSQATMQTFKKANQRHYLSGWAFIWQFFKGNYFLLLLLLISLVCGNILVSELNRRNPTIDFLLLRQSPRRIFWTKYWTANLLGCGLIASILLISFVALSLIFGAGSLNYPVLSWQRGTASASPYNQIKYAPTFFEPYRTSLQPLSHYLASCFLLLILAVLLFNALSFLIGVLIRNTLVTTVITSGIICLIPILPNSSWLPLTYLKIDAVASNYLGYQLRQPVLLQGVISLSISIIVVLILARLVFARREKGATR</sequence>
<proteinExistence type="predicted"/>
<feature type="transmembrane region" description="Helical" evidence="5">
    <location>
        <begin position="376"/>
        <end position="399"/>
    </location>
</feature>
<evidence type="ECO:0000256" key="5">
    <source>
        <dbReference type="SAM" id="Phobius"/>
    </source>
</evidence>
<keyword evidence="2 5" id="KW-0812">Transmembrane</keyword>
<keyword evidence="4 5" id="KW-0472">Membrane</keyword>
<dbReference type="InterPro" id="IPR013525">
    <property type="entry name" value="ABC2_TM"/>
</dbReference>
<evidence type="ECO:0000313" key="7">
    <source>
        <dbReference type="EMBL" id="MFD1410486.1"/>
    </source>
</evidence>
<comment type="subcellular location">
    <subcellularLocation>
        <location evidence="1">Membrane</location>
        <topology evidence="1">Multi-pass membrane protein</topology>
    </subcellularLocation>
</comment>
<name>A0ABW4BL26_9LACO</name>
<dbReference type="PANTHER" id="PTHR37305">
    <property type="entry name" value="INTEGRAL MEMBRANE PROTEIN-RELATED"/>
    <property type="match status" value="1"/>
</dbReference>
<evidence type="ECO:0000259" key="6">
    <source>
        <dbReference type="Pfam" id="PF12698"/>
    </source>
</evidence>
<protein>
    <submittedName>
        <fullName evidence="7">ABC transporter permease</fullName>
    </submittedName>
</protein>
<evidence type="ECO:0000256" key="1">
    <source>
        <dbReference type="ARBA" id="ARBA00004141"/>
    </source>
</evidence>
<feature type="transmembrane region" description="Helical" evidence="5">
    <location>
        <begin position="301"/>
        <end position="323"/>
    </location>
</feature>
<reference evidence="8" key="1">
    <citation type="journal article" date="2019" name="Int. J. Syst. Evol. Microbiol.">
        <title>The Global Catalogue of Microorganisms (GCM) 10K type strain sequencing project: providing services to taxonomists for standard genome sequencing and annotation.</title>
        <authorList>
            <consortium name="The Broad Institute Genomics Platform"/>
            <consortium name="The Broad Institute Genome Sequencing Center for Infectious Disease"/>
            <person name="Wu L."/>
            <person name="Ma J."/>
        </authorList>
    </citation>
    <scope>NUCLEOTIDE SEQUENCE [LARGE SCALE GENOMIC DNA]</scope>
    <source>
        <strain evidence="8">CCM 8937</strain>
    </source>
</reference>
<dbReference type="Pfam" id="PF12698">
    <property type="entry name" value="ABC2_membrane_3"/>
    <property type="match status" value="1"/>
</dbReference>
<feature type="domain" description="ABC-2 type transporter transmembrane" evidence="6">
    <location>
        <begin position="7"/>
        <end position="344"/>
    </location>
</feature>
<gene>
    <name evidence="7" type="ORF">ACFQ4R_02445</name>
</gene>
<dbReference type="Proteomes" id="UP001597191">
    <property type="component" value="Unassembled WGS sequence"/>
</dbReference>
<organism evidence="7 8">
    <name type="scientific">Lapidilactobacillus gannanensis</name>
    <dbReference type="NCBI Taxonomy" id="2486002"/>
    <lineage>
        <taxon>Bacteria</taxon>
        <taxon>Bacillati</taxon>
        <taxon>Bacillota</taxon>
        <taxon>Bacilli</taxon>
        <taxon>Lactobacillales</taxon>
        <taxon>Lactobacillaceae</taxon>
        <taxon>Lapidilactobacillus</taxon>
    </lineage>
</organism>
<keyword evidence="3 5" id="KW-1133">Transmembrane helix</keyword>
<evidence type="ECO:0000256" key="3">
    <source>
        <dbReference type="ARBA" id="ARBA00022989"/>
    </source>
</evidence>
<accession>A0ABW4BL26</accession>
<evidence type="ECO:0000313" key="8">
    <source>
        <dbReference type="Proteomes" id="UP001597191"/>
    </source>
</evidence>
<evidence type="ECO:0000256" key="2">
    <source>
        <dbReference type="ARBA" id="ARBA00022692"/>
    </source>
</evidence>
<dbReference type="RefSeq" id="WP_125647050.1">
    <property type="nucleotide sequence ID" value="NZ_JBHTOH010000015.1"/>
</dbReference>
<comment type="caution">
    <text evidence="7">The sequence shown here is derived from an EMBL/GenBank/DDBJ whole genome shotgun (WGS) entry which is preliminary data.</text>
</comment>
<dbReference type="EMBL" id="JBHTOH010000015">
    <property type="protein sequence ID" value="MFD1410486.1"/>
    <property type="molecule type" value="Genomic_DNA"/>
</dbReference>
<evidence type="ECO:0000256" key="4">
    <source>
        <dbReference type="ARBA" id="ARBA00023136"/>
    </source>
</evidence>
<feature type="transmembrane region" description="Helical" evidence="5">
    <location>
        <begin position="330"/>
        <end position="348"/>
    </location>
</feature>
<dbReference type="PANTHER" id="PTHR37305:SF1">
    <property type="entry name" value="MEMBRANE PROTEIN"/>
    <property type="match status" value="1"/>
</dbReference>
<feature type="transmembrane region" description="Helical" evidence="5">
    <location>
        <begin position="233"/>
        <end position="258"/>
    </location>
</feature>
<feature type="transmembrane region" description="Helical" evidence="5">
    <location>
        <begin position="186"/>
        <end position="203"/>
    </location>
</feature>
<keyword evidence="8" id="KW-1185">Reference proteome</keyword>